<accession>A0ABN8NDN6</accession>
<comment type="caution">
    <text evidence="1">The sequence shown here is derived from an EMBL/GenBank/DDBJ whole genome shotgun (WGS) entry which is preliminary data.</text>
</comment>
<sequence length="139" mass="16433">MFWEKAFKTYFTRENVFVPFLSVVRLHEANRIYPLLGRILSHSTALLQTIPVHFCRSTLLTLLHSPLEANEECLVNDFMNFITQSERQFLERAVRDYQSLTNGRKREVKYIFWRFGMGTVIGEDTSPVWWLILRDKSSA</sequence>
<dbReference type="EMBL" id="CALNXK010000016">
    <property type="protein sequence ID" value="CAH3103228.1"/>
    <property type="molecule type" value="Genomic_DNA"/>
</dbReference>
<evidence type="ECO:0000313" key="2">
    <source>
        <dbReference type="Proteomes" id="UP001159405"/>
    </source>
</evidence>
<keyword evidence="2" id="KW-1185">Reference proteome</keyword>
<dbReference type="Proteomes" id="UP001159405">
    <property type="component" value="Unassembled WGS sequence"/>
</dbReference>
<proteinExistence type="predicted"/>
<gene>
    <name evidence="1" type="ORF">PLOB_00011318</name>
</gene>
<name>A0ABN8NDN6_9CNID</name>
<protein>
    <submittedName>
        <fullName evidence="1">Uncharacterized protein</fullName>
    </submittedName>
</protein>
<organism evidence="1 2">
    <name type="scientific">Porites lobata</name>
    <dbReference type="NCBI Taxonomy" id="104759"/>
    <lineage>
        <taxon>Eukaryota</taxon>
        <taxon>Metazoa</taxon>
        <taxon>Cnidaria</taxon>
        <taxon>Anthozoa</taxon>
        <taxon>Hexacorallia</taxon>
        <taxon>Scleractinia</taxon>
        <taxon>Fungiina</taxon>
        <taxon>Poritidae</taxon>
        <taxon>Porites</taxon>
    </lineage>
</organism>
<reference evidence="1 2" key="1">
    <citation type="submission" date="2022-05" db="EMBL/GenBank/DDBJ databases">
        <authorList>
            <consortium name="Genoscope - CEA"/>
            <person name="William W."/>
        </authorList>
    </citation>
    <scope>NUCLEOTIDE SEQUENCE [LARGE SCALE GENOMIC DNA]</scope>
</reference>
<evidence type="ECO:0000313" key="1">
    <source>
        <dbReference type="EMBL" id="CAH3103228.1"/>
    </source>
</evidence>